<evidence type="ECO:0000313" key="1">
    <source>
        <dbReference type="EMBL" id="KAL3960754.1"/>
    </source>
</evidence>
<dbReference type="Proteomes" id="UP001638806">
    <property type="component" value="Unassembled WGS sequence"/>
</dbReference>
<evidence type="ECO:0000313" key="2">
    <source>
        <dbReference type="Proteomes" id="UP001638806"/>
    </source>
</evidence>
<comment type="caution">
    <text evidence="1">The sequence shown here is derived from an EMBL/GenBank/DDBJ whole genome shotgun (WGS) entry which is preliminary data.</text>
</comment>
<keyword evidence="2" id="KW-1185">Reference proteome</keyword>
<sequence length="183" mass="19266">MCTDNLRSQAPANQCRLKGPPAPFWTPSAIGQAGGGPLWPPEFEPPPRPDQPAATPGRRLAQRREGRAAHPSPTPAAPRIDVLTPYTTIRDGLPRVLSTTSRPLSPRRPLANRSREKPSSDPARHRARPPQLSDPSRPAQPAVSSSSCSLNPSSPALSRARASTTASDDPAAAATTGSMIGTP</sequence>
<proteinExistence type="predicted"/>
<name>A0ACC4DWP4_PURLI</name>
<gene>
    <name evidence="1" type="ORF">ACCO45_005871</name>
</gene>
<reference evidence="1" key="1">
    <citation type="submission" date="2024-12" db="EMBL/GenBank/DDBJ databases">
        <title>Comparative genomics and development of molecular markers within Purpureocillium lilacinum and among Purpureocillium species.</title>
        <authorList>
            <person name="Yeh Z.-Y."/>
            <person name="Ni N.-T."/>
            <person name="Lo P.-H."/>
            <person name="Mushyakhwo K."/>
            <person name="Lin C.-F."/>
            <person name="Nai Y.-S."/>
        </authorList>
    </citation>
    <scope>NUCLEOTIDE SEQUENCE</scope>
    <source>
        <strain evidence="1">NCHU-NPUST-175</strain>
    </source>
</reference>
<protein>
    <submittedName>
        <fullName evidence="1">Uncharacterized protein</fullName>
    </submittedName>
</protein>
<dbReference type="EMBL" id="JBGNUJ010000004">
    <property type="protein sequence ID" value="KAL3960754.1"/>
    <property type="molecule type" value="Genomic_DNA"/>
</dbReference>
<accession>A0ACC4DWP4</accession>
<organism evidence="1 2">
    <name type="scientific">Purpureocillium lilacinum</name>
    <name type="common">Paecilomyces lilacinus</name>
    <dbReference type="NCBI Taxonomy" id="33203"/>
    <lineage>
        <taxon>Eukaryota</taxon>
        <taxon>Fungi</taxon>
        <taxon>Dikarya</taxon>
        <taxon>Ascomycota</taxon>
        <taxon>Pezizomycotina</taxon>
        <taxon>Sordariomycetes</taxon>
        <taxon>Hypocreomycetidae</taxon>
        <taxon>Hypocreales</taxon>
        <taxon>Ophiocordycipitaceae</taxon>
        <taxon>Purpureocillium</taxon>
    </lineage>
</organism>